<dbReference type="AlphaFoldDB" id="A0A938WN02"/>
<dbReference type="PROSITE" id="PS50213">
    <property type="entry name" value="FAS1"/>
    <property type="match status" value="1"/>
</dbReference>
<dbReference type="Proteomes" id="UP000764045">
    <property type="component" value="Unassembled WGS sequence"/>
</dbReference>
<dbReference type="SUPFAM" id="SSF82153">
    <property type="entry name" value="FAS1 domain"/>
    <property type="match status" value="1"/>
</dbReference>
<reference evidence="2 3" key="1">
    <citation type="journal article" date="2021" name="Sci. Rep.">
        <title>The distribution of antibiotic resistance genes in chicken gut microbiota commensals.</title>
        <authorList>
            <person name="Juricova H."/>
            <person name="Matiasovicova J."/>
            <person name="Kubasova T."/>
            <person name="Cejkova D."/>
            <person name="Rychlik I."/>
        </authorList>
    </citation>
    <scope>NUCLEOTIDE SEQUENCE [LARGE SCALE GENOMIC DNA]</scope>
    <source>
        <strain evidence="2 3">An819</strain>
    </source>
</reference>
<dbReference type="InterPro" id="IPR036378">
    <property type="entry name" value="FAS1_dom_sf"/>
</dbReference>
<dbReference type="Pfam" id="PF02469">
    <property type="entry name" value="Fasciclin"/>
    <property type="match status" value="1"/>
</dbReference>
<protein>
    <submittedName>
        <fullName evidence="2">Fasciclin domain-containing protein</fullName>
    </submittedName>
</protein>
<dbReference type="PROSITE" id="PS51257">
    <property type="entry name" value="PROKAR_LIPOPROTEIN"/>
    <property type="match status" value="1"/>
</dbReference>
<proteinExistence type="predicted"/>
<dbReference type="InterPro" id="IPR000782">
    <property type="entry name" value="FAS1_domain"/>
</dbReference>
<evidence type="ECO:0000313" key="2">
    <source>
        <dbReference type="EMBL" id="MBM6661505.1"/>
    </source>
</evidence>
<dbReference type="EMBL" id="JACJJL010000009">
    <property type="protein sequence ID" value="MBM6661505.1"/>
    <property type="molecule type" value="Genomic_DNA"/>
</dbReference>
<organism evidence="2 3">
    <name type="scientific">Marseilla massiliensis</name>
    <dbReference type="NCBI Taxonomy" id="1841864"/>
    <lineage>
        <taxon>Bacteria</taxon>
        <taxon>Pseudomonadati</taxon>
        <taxon>Bacteroidota</taxon>
        <taxon>Bacteroidia</taxon>
        <taxon>Bacteroidales</taxon>
        <taxon>Prevotellaceae</taxon>
        <taxon>Marseilla</taxon>
    </lineage>
</organism>
<comment type="caution">
    <text evidence="2">The sequence shown here is derived from an EMBL/GenBank/DDBJ whole genome shotgun (WGS) entry which is preliminary data.</text>
</comment>
<accession>A0A938WN02</accession>
<evidence type="ECO:0000313" key="3">
    <source>
        <dbReference type="Proteomes" id="UP000764045"/>
    </source>
</evidence>
<gene>
    <name evidence="2" type="ORF">H6B30_07020</name>
</gene>
<dbReference type="PANTHER" id="PTHR10900:SF77">
    <property type="entry name" value="FI19380P1"/>
    <property type="match status" value="1"/>
</dbReference>
<name>A0A938WN02_9BACT</name>
<evidence type="ECO:0000259" key="1">
    <source>
        <dbReference type="PROSITE" id="PS50213"/>
    </source>
</evidence>
<dbReference type="RefSeq" id="WP_205109072.1">
    <property type="nucleotide sequence ID" value="NZ_JACJJL010000009.1"/>
</dbReference>
<feature type="domain" description="FAS1" evidence="1">
    <location>
        <begin position="41"/>
        <end position="196"/>
    </location>
</feature>
<keyword evidence="3" id="KW-1185">Reference proteome</keyword>
<dbReference type="SMART" id="SM00554">
    <property type="entry name" value="FAS1"/>
    <property type="match status" value="1"/>
</dbReference>
<dbReference type="PANTHER" id="PTHR10900">
    <property type="entry name" value="PERIOSTIN-RELATED"/>
    <property type="match status" value="1"/>
</dbReference>
<dbReference type="InterPro" id="IPR050904">
    <property type="entry name" value="Adhesion/Biosynth-related"/>
</dbReference>
<sequence>MKINVKSLLKAVGAVFIPGCIALSSCTAEPDESNRFTFTGETIYDFLVNNDSAYSNFNYILQRSGQDRILSSYGEYTCFAPNNRAVMRYIDSLYNDKESVDDAGNLLHNGMTENSLEGLSDSLCEDIAMFHLLKTELTTTEMLTSTGATYRTLLGRYITAGASGSQILVNGNAPIDRTLCDYEVVNGIVHAVDRVIQRSNKLVARELQTDSVHFSIFYEALERTGLDKQLETQYKTLSAQAPASKDGYYIPTECKKGFTVFAETNDVFKANGINNFDDLVAKCKEWYGNAASGSRSMTSGWYDYFRNNNIEVDMSSDYTKQNNVVNMFVSYHILKTAVNANVLAFKNNTHTTHGCTGDAYDYYETMLPMTLIKAWKVTSEGDKIYLNRYVQNNTLTDGIETVGSAAMHQMVYKGVEVDVDSLKQPLNGYVYPIKDILLYDGKVPLGVLNERMRFDALTLLGETMDNGFRGAYVKDITALNSGKSAARVRFPIDYFDNVVVFNGNNTQLDMNLVADPGSKAYSLYKGDSFQGMGVFDFAIKLPPVPDGTYEMRINLDCMPHGTMLQLYIGDKPEIASMEPLSIPLDMRMAMDENDPAIKAMGFVRLDDESLHPEAYADRGLETDKIMRSHGFLRGPLSVRRQNESTDAFIVRFIPHQFRRILDTRQLRQQDYWLRLKTVLDDGNLERKFQIDYIEFVPIGVAQNQQYLEDWY</sequence>
<dbReference type="Gene3D" id="2.30.180.10">
    <property type="entry name" value="FAS1 domain"/>
    <property type="match status" value="2"/>
</dbReference>